<evidence type="ECO:0000256" key="1">
    <source>
        <dbReference type="SAM" id="MobiDB-lite"/>
    </source>
</evidence>
<reference evidence="4 5" key="1">
    <citation type="journal article" date="2006" name="Genome Biol.">
        <title>Genomic analysis reveals that Pseudomonas aeruginosa virulence is combinatorial.</title>
        <authorList>
            <person name="Lee D.G."/>
            <person name="Urbach J.M."/>
            <person name="Wu G."/>
            <person name="Liberati N.T."/>
            <person name="Feinbaum R.L."/>
            <person name="Miyata S."/>
            <person name="Diggins L.T."/>
            <person name="He J."/>
            <person name="Saucier M."/>
            <person name="Deziel E."/>
            <person name="Friedman L."/>
            <person name="Li L."/>
            <person name="Grills G."/>
            <person name="Montgomery K."/>
            <person name="Kucherlapati R."/>
            <person name="Rahme L.G."/>
            <person name="Ausubel F.M."/>
        </authorList>
    </citation>
    <scope>NUCLEOTIDE SEQUENCE [LARGE SCALE GENOMIC DNA]</scope>
    <source>
        <strain evidence="4 5">UCBPP-PA14</strain>
    </source>
</reference>
<evidence type="ECO:0000313" key="4">
    <source>
        <dbReference type="EMBL" id="ABJ11103.1"/>
    </source>
</evidence>
<dbReference type="InterPro" id="IPR025736">
    <property type="entry name" value="PucR_C-HTH_dom"/>
</dbReference>
<dbReference type="Pfam" id="PF07905">
    <property type="entry name" value="PucR"/>
    <property type="match status" value="1"/>
</dbReference>
<name>A0A0H2Z9V1_PSEAB</name>
<proteinExistence type="predicted"/>
<evidence type="ECO:0000259" key="2">
    <source>
        <dbReference type="Pfam" id="PF07905"/>
    </source>
</evidence>
<dbReference type="Proteomes" id="UP000000653">
    <property type="component" value="Chromosome"/>
</dbReference>
<dbReference type="EMBL" id="CP000438">
    <property type="protein sequence ID" value="ABJ11103.1"/>
    <property type="molecule type" value="Genomic_DNA"/>
</dbReference>
<dbReference type="BioCyc" id="PAER208963:G1G74-3332-MONOMER"/>
<feature type="region of interest" description="Disordered" evidence="1">
    <location>
        <begin position="494"/>
        <end position="515"/>
    </location>
</feature>
<sequence length="515" mass="57166">MPQSIRHLIALPELRSRLLSGAGGLDRPVRWAHVCELDDPTEWLGEGDLLMTTGLGIPSDAERQRRYVRRLAEAGLAGMMIGENMEAPSDLDALRETAEALGFPLILTHYGVPFAAVTRAIVDAGQKDEYERRNALARIYESARLSMQGLGLPALLQRLGKDVRSSLYLIVPDTLAAWQPGLPGLPVELADALRNRRREQAEPQPMVLRHPLAEGEALSIGIPSDRNCLLIALGERLPDYSLLHHLTAVLGIEIERLRVESERHLRLGSELLDDLLQRRLYREQAEERLEELLPGLDLDDAVVSVASSEGLATDPIGLFRGHDSRLLVRAQGQEIILLHQAGLASTLQEALDSSLGVSAPLRRAERCAEALREARLALAHSHSRRPLCRYAELDDEAPWLPRSLAEAERAFRLVLGALHDYDAANGSALLYTLQVFLEENRSWLNAAQRLHIHKQSLVYRIRRIEEISGRSLDSTADVATLWFALQATRLSPETRGRTAKSSLLEQSAHHGGDMD</sequence>
<feature type="domain" description="PucR C-terminal helix-turn-helix" evidence="3">
    <location>
        <begin position="429"/>
        <end position="487"/>
    </location>
</feature>
<dbReference type="Pfam" id="PF13556">
    <property type="entry name" value="HTH_30"/>
    <property type="match status" value="1"/>
</dbReference>
<dbReference type="InterPro" id="IPR012914">
    <property type="entry name" value="PucR_dom"/>
</dbReference>
<protein>
    <submittedName>
        <fullName evidence="4">Putative regulatory protein</fullName>
    </submittedName>
</protein>
<dbReference type="Gene3D" id="1.10.10.2840">
    <property type="entry name" value="PucR C-terminal helix-turn-helix domain"/>
    <property type="match status" value="1"/>
</dbReference>
<accession>A0A0H2Z9V1</accession>
<feature type="domain" description="Purine catabolism PurC-like" evidence="2">
    <location>
        <begin position="8"/>
        <end position="123"/>
    </location>
</feature>
<dbReference type="PANTHER" id="PTHR33744">
    <property type="entry name" value="CARBOHYDRATE DIACID REGULATOR"/>
    <property type="match status" value="1"/>
</dbReference>
<dbReference type="AlphaFoldDB" id="A0A0H2Z9V1"/>
<dbReference type="HOGENOM" id="CLU_017436_4_1_6"/>
<evidence type="ECO:0000313" key="5">
    <source>
        <dbReference type="Proteomes" id="UP000000653"/>
    </source>
</evidence>
<dbReference type="PANTHER" id="PTHR33744:SF1">
    <property type="entry name" value="DNA-BINDING TRANSCRIPTIONAL ACTIVATOR ADER"/>
    <property type="match status" value="1"/>
</dbReference>
<dbReference type="InterPro" id="IPR042070">
    <property type="entry name" value="PucR_C-HTH_sf"/>
</dbReference>
<evidence type="ECO:0000259" key="3">
    <source>
        <dbReference type="Pfam" id="PF13556"/>
    </source>
</evidence>
<dbReference type="RefSeq" id="WP_011666694.1">
    <property type="nucleotide sequence ID" value="NC_008463.1"/>
</dbReference>
<dbReference type="InterPro" id="IPR051448">
    <property type="entry name" value="CdaR-like_regulators"/>
</dbReference>
<dbReference type="KEGG" id="pau:PA14_39770"/>
<organism evidence="4 5">
    <name type="scientific">Pseudomonas aeruginosa (strain UCBPP-PA14)</name>
    <dbReference type="NCBI Taxonomy" id="208963"/>
    <lineage>
        <taxon>Bacteria</taxon>
        <taxon>Pseudomonadati</taxon>
        <taxon>Pseudomonadota</taxon>
        <taxon>Gammaproteobacteria</taxon>
        <taxon>Pseudomonadales</taxon>
        <taxon>Pseudomonadaceae</taxon>
        <taxon>Pseudomonas</taxon>
    </lineage>
</organism>
<gene>
    <name evidence="4" type="ordered locus">PA14_39770</name>
</gene>